<reference evidence="4" key="1">
    <citation type="journal article" date="2020" name="mSystems">
        <title>Genome- and Community-Level Interaction Insights into Carbon Utilization and Element Cycling Functions of Hydrothermarchaeota in Hydrothermal Sediment.</title>
        <authorList>
            <person name="Zhou Z."/>
            <person name="Liu Y."/>
            <person name="Xu W."/>
            <person name="Pan J."/>
            <person name="Luo Z.H."/>
            <person name="Li M."/>
        </authorList>
    </citation>
    <scope>NUCLEOTIDE SEQUENCE [LARGE SCALE GENOMIC DNA]</scope>
    <source>
        <strain evidence="4">SpSt-1019</strain>
    </source>
</reference>
<evidence type="ECO:0000259" key="3">
    <source>
        <dbReference type="PROSITE" id="PS50111"/>
    </source>
</evidence>
<accession>A0A7C5KDZ6</accession>
<gene>
    <name evidence="4" type="ORF">ENL70_04775</name>
</gene>
<protein>
    <recommendedName>
        <fullName evidence="3">Methyl-accepting transducer domain-containing protein</fullName>
    </recommendedName>
</protein>
<evidence type="ECO:0000256" key="2">
    <source>
        <dbReference type="PROSITE-ProRule" id="PRU00284"/>
    </source>
</evidence>
<organism evidence="4">
    <name type="scientific">Thermodesulfobium narugense</name>
    <dbReference type="NCBI Taxonomy" id="184064"/>
    <lineage>
        <taxon>Bacteria</taxon>
        <taxon>Pseudomonadati</taxon>
        <taxon>Thermodesulfobiota</taxon>
        <taxon>Thermodesulfobiia</taxon>
        <taxon>Thermodesulfobiales</taxon>
        <taxon>Thermodesulfobiaceae</taxon>
        <taxon>Thermodesulfobium</taxon>
    </lineage>
</organism>
<name>A0A7C5KDZ6_9BACT</name>
<dbReference type="GO" id="GO:0007165">
    <property type="term" value="P:signal transduction"/>
    <property type="evidence" value="ECO:0007669"/>
    <property type="project" value="UniProtKB-KW"/>
</dbReference>
<dbReference type="InterPro" id="IPR018771">
    <property type="entry name" value="PocR_dom"/>
</dbReference>
<dbReference type="PANTHER" id="PTHR32089:SF112">
    <property type="entry name" value="LYSOZYME-LIKE PROTEIN-RELATED"/>
    <property type="match status" value="1"/>
</dbReference>
<keyword evidence="1 2" id="KW-0807">Transducer</keyword>
<feature type="domain" description="Methyl-accepting transducer" evidence="3">
    <location>
        <begin position="203"/>
        <end position="366"/>
    </location>
</feature>
<proteinExistence type="predicted"/>
<evidence type="ECO:0000313" key="4">
    <source>
        <dbReference type="EMBL" id="HHI65843.1"/>
    </source>
</evidence>
<dbReference type="GO" id="GO:0016020">
    <property type="term" value="C:membrane"/>
    <property type="evidence" value="ECO:0007669"/>
    <property type="project" value="InterPro"/>
</dbReference>
<dbReference type="InterPro" id="IPR004089">
    <property type="entry name" value="MCPsignal_dom"/>
</dbReference>
<dbReference type="EMBL" id="DRUY01000158">
    <property type="protein sequence ID" value="HHI65843.1"/>
    <property type="molecule type" value="Genomic_DNA"/>
</dbReference>
<sequence length="366" mass="40865">MVAEERLQEAINYFGEDALKLSKLLTEEEKKWIYDFFDKLSRELDFAVTVSDPEGTPVIPVINHSDLCGKVIRGTEKGLARCKQEAVKRGKDAMEQGKPQYYFCHANIQDFIVPVLLYGRRIGNIAGGQCLPKEPDEQTIEHFRKYFAEIGVPNIEEALNTLKTAHINPKERIGNFTVMFDALGKIISNYLMFQIEAKIEEMKLFETINQNQKISLSLTQTLSSLSASSEELAASSEQTAAIVNETRNKLDETDAINTFIKKIANQTRLLGLNAAIEASRAGVHGKGFGVVASEIQKLATESMKFANKINETLNEISISIKQILESSQNIAKVSENQALSINEISRVAEDLHAISEKLLKIRDVNN</sequence>
<comment type="caution">
    <text evidence="4">The sequence shown here is derived from an EMBL/GenBank/DDBJ whole genome shotgun (WGS) entry which is preliminary data.</text>
</comment>
<dbReference type="Gene3D" id="1.10.287.950">
    <property type="entry name" value="Methyl-accepting chemotaxis protein"/>
    <property type="match status" value="1"/>
</dbReference>
<evidence type="ECO:0000256" key="1">
    <source>
        <dbReference type="ARBA" id="ARBA00023224"/>
    </source>
</evidence>
<dbReference type="SUPFAM" id="SSF58104">
    <property type="entry name" value="Methyl-accepting chemotaxis protein (MCP) signaling domain"/>
    <property type="match status" value="1"/>
</dbReference>
<dbReference type="Pfam" id="PF10114">
    <property type="entry name" value="PocR"/>
    <property type="match status" value="1"/>
</dbReference>
<dbReference type="AlphaFoldDB" id="A0A7C5KDZ6"/>
<dbReference type="SMART" id="SM00283">
    <property type="entry name" value="MA"/>
    <property type="match status" value="1"/>
</dbReference>
<dbReference type="PANTHER" id="PTHR32089">
    <property type="entry name" value="METHYL-ACCEPTING CHEMOTAXIS PROTEIN MCPB"/>
    <property type="match status" value="1"/>
</dbReference>
<dbReference type="Pfam" id="PF00015">
    <property type="entry name" value="MCPsignal"/>
    <property type="match status" value="1"/>
</dbReference>
<dbReference type="PROSITE" id="PS50111">
    <property type="entry name" value="CHEMOTAXIS_TRANSDUC_2"/>
    <property type="match status" value="1"/>
</dbReference>